<dbReference type="PROSITE" id="PS00521">
    <property type="entry name" value="P5CR"/>
    <property type="match status" value="1"/>
</dbReference>
<dbReference type="Pfam" id="PF14748">
    <property type="entry name" value="P5CR_dimer"/>
    <property type="match status" value="1"/>
</dbReference>
<dbReference type="AlphaFoldDB" id="A0A6J5YTV9"/>
<dbReference type="PANTHER" id="PTHR11645">
    <property type="entry name" value="PYRROLINE-5-CARBOXYLATE REDUCTASE"/>
    <property type="match status" value="1"/>
</dbReference>
<dbReference type="GO" id="GO:0055129">
    <property type="term" value="P:L-proline biosynthetic process"/>
    <property type="evidence" value="ECO:0007669"/>
    <property type="project" value="TreeGrafter"/>
</dbReference>
<accession>A0A6J5YTV9</accession>
<gene>
    <name evidence="3" type="ORF">UFOPK4080_00204</name>
</gene>
<proteinExistence type="predicted"/>
<dbReference type="Gene3D" id="1.10.3730.10">
    <property type="entry name" value="ProC C-terminal domain-like"/>
    <property type="match status" value="1"/>
</dbReference>
<keyword evidence="1" id="KW-0560">Oxidoreductase</keyword>
<dbReference type="InterPro" id="IPR053790">
    <property type="entry name" value="P5CR-like_CS"/>
</dbReference>
<evidence type="ECO:0000313" key="3">
    <source>
        <dbReference type="EMBL" id="CAB4331420.1"/>
    </source>
</evidence>
<dbReference type="EMBL" id="CAESAG010000016">
    <property type="protein sequence ID" value="CAB4331420.1"/>
    <property type="molecule type" value="Genomic_DNA"/>
</dbReference>
<dbReference type="SUPFAM" id="SSF48179">
    <property type="entry name" value="6-phosphogluconate dehydrogenase C-terminal domain-like"/>
    <property type="match status" value="1"/>
</dbReference>
<protein>
    <submittedName>
        <fullName evidence="3">Unannotated protein</fullName>
    </submittedName>
</protein>
<reference evidence="3" key="1">
    <citation type="submission" date="2020-05" db="EMBL/GenBank/DDBJ databases">
        <authorList>
            <person name="Chiriac C."/>
            <person name="Salcher M."/>
            <person name="Ghai R."/>
            <person name="Kavagutti S V."/>
        </authorList>
    </citation>
    <scope>NUCLEOTIDE SEQUENCE</scope>
</reference>
<name>A0A6J5YTV9_9ZZZZ</name>
<dbReference type="PANTHER" id="PTHR11645:SF0">
    <property type="entry name" value="PYRROLINE-5-CARBOXYLATE REDUCTASE 3"/>
    <property type="match status" value="1"/>
</dbReference>
<dbReference type="InterPro" id="IPR008927">
    <property type="entry name" value="6-PGluconate_DH-like_C_sf"/>
</dbReference>
<sequence length="76" mass="7819">MGLSREDATTLTIQTIVGAAALLDESGETPTRLREKVTSLKGATAEALAVFDEAGISEIVAKAMAASARRSGELAQ</sequence>
<dbReference type="GO" id="GO:0004735">
    <property type="term" value="F:pyrroline-5-carboxylate reductase activity"/>
    <property type="evidence" value="ECO:0007669"/>
    <property type="project" value="TreeGrafter"/>
</dbReference>
<organism evidence="3">
    <name type="scientific">freshwater metagenome</name>
    <dbReference type="NCBI Taxonomy" id="449393"/>
    <lineage>
        <taxon>unclassified sequences</taxon>
        <taxon>metagenomes</taxon>
        <taxon>ecological metagenomes</taxon>
    </lineage>
</organism>
<dbReference type="InterPro" id="IPR029036">
    <property type="entry name" value="P5CR_dimer"/>
</dbReference>
<feature type="domain" description="Pyrroline-5-carboxylate reductase dimerisation" evidence="2">
    <location>
        <begin position="1"/>
        <end position="74"/>
    </location>
</feature>
<evidence type="ECO:0000256" key="1">
    <source>
        <dbReference type="ARBA" id="ARBA00023002"/>
    </source>
</evidence>
<evidence type="ECO:0000259" key="2">
    <source>
        <dbReference type="Pfam" id="PF14748"/>
    </source>
</evidence>